<keyword evidence="3" id="KW-1185">Reference proteome</keyword>
<feature type="region of interest" description="Disordered" evidence="1">
    <location>
        <begin position="1"/>
        <end position="21"/>
    </location>
</feature>
<dbReference type="Pfam" id="PF16259">
    <property type="entry name" value="DUF4913"/>
    <property type="match status" value="1"/>
</dbReference>
<evidence type="ECO:0000313" key="3">
    <source>
        <dbReference type="Proteomes" id="UP001432209"/>
    </source>
</evidence>
<evidence type="ECO:0000313" key="2">
    <source>
        <dbReference type="EMBL" id="WUX57053.1"/>
    </source>
</evidence>
<proteinExistence type="predicted"/>
<dbReference type="RefSeq" id="WP_329082089.1">
    <property type="nucleotide sequence ID" value="NZ_CP108849.2"/>
</dbReference>
<accession>A0ABZ2AHZ1</accession>
<dbReference type="InterPro" id="IPR032584">
    <property type="entry name" value="DUF4913"/>
</dbReference>
<organism evidence="2 3">
    <name type="scientific">Streptomyces niveus</name>
    <name type="common">Streptomyces spheroides</name>
    <dbReference type="NCBI Taxonomy" id="193462"/>
    <lineage>
        <taxon>Bacteria</taxon>
        <taxon>Bacillati</taxon>
        <taxon>Actinomycetota</taxon>
        <taxon>Actinomycetes</taxon>
        <taxon>Kitasatosporales</taxon>
        <taxon>Streptomycetaceae</taxon>
        <taxon>Streptomyces</taxon>
    </lineage>
</organism>
<gene>
    <name evidence="2" type="ORF">OG442_39005</name>
</gene>
<dbReference type="Proteomes" id="UP001432209">
    <property type="component" value="Chromosome"/>
</dbReference>
<reference evidence="2" key="1">
    <citation type="submission" date="2022-10" db="EMBL/GenBank/DDBJ databases">
        <title>The complete genomes of actinobacterial strains from the NBC collection.</title>
        <authorList>
            <person name="Joergensen T.S."/>
            <person name="Alvarez Arevalo M."/>
            <person name="Sterndorff E.B."/>
            <person name="Faurdal D."/>
            <person name="Vuksanovic O."/>
            <person name="Mourched A.-S."/>
            <person name="Charusanti P."/>
            <person name="Shaw S."/>
            <person name="Blin K."/>
            <person name="Weber T."/>
        </authorList>
    </citation>
    <scope>NUCLEOTIDE SEQUENCE</scope>
    <source>
        <strain evidence="2">NBC_01432</strain>
    </source>
</reference>
<protein>
    <submittedName>
        <fullName evidence="2">DUF4913 domain-containing protein</fullName>
    </submittedName>
</protein>
<evidence type="ECO:0000256" key="1">
    <source>
        <dbReference type="SAM" id="MobiDB-lite"/>
    </source>
</evidence>
<dbReference type="EMBL" id="CP109495">
    <property type="protein sequence ID" value="WUX57053.1"/>
    <property type="molecule type" value="Genomic_DNA"/>
</dbReference>
<sequence length="151" mass="17293">MTSPLHDEERGESAEDIRQDEESAERAAGLFYGNVNEFVTDRFIYFVQRPTAASGQVWCPEWYRHAQALHRLDSVWRAWEALRWDAGMGMSSWWLNHADPHLRALLDPVTGPFANCADGHQNPRPLPVMDPPEGLFFDQREPGGRDPFSLD</sequence>
<name>A0ABZ2AHZ1_STRNV</name>